<keyword evidence="2" id="KW-1185">Reference proteome</keyword>
<dbReference type="EMBL" id="WUUL01000005">
    <property type="protein sequence ID" value="MXQ54031.1"/>
    <property type="molecule type" value="Genomic_DNA"/>
</dbReference>
<dbReference type="Proteomes" id="UP000430692">
    <property type="component" value="Unassembled WGS sequence"/>
</dbReference>
<reference evidence="1 2" key="1">
    <citation type="submission" date="2019-12" db="EMBL/GenBank/DDBJ databases">
        <title>Whole-genome analyses of novel actinobacteria.</title>
        <authorList>
            <person name="Sahin N."/>
            <person name="Saygin H."/>
        </authorList>
    </citation>
    <scope>NUCLEOTIDE SEQUENCE [LARGE SCALE GENOMIC DNA]</scope>
    <source>
        <strain evidence="1 2">KC615</strain>
    </source>
</reference>
<accession>A0A6I4VU44</accession>
<dbReference type="AlphaFoldDB" id="A0A6I4VU44"/>
<evidence type="ECO:0000313" key="2">
    <source>
        <dbReference type="Proteomes" id="UP000430692"/>
    </source>
</evidence>
<organism evidence="1 2">
    <name type="scientific">Shimazuella alba</name>
    <dbReference type="NCBI Taxonomy" id="2690964"/>
    <lineage>
        <taxon>Bacteria</taxon>
        <taxon>Bacillati</taxon>
        <taxon>Bacillota</taxon>
        <taxon>Bacilli</taxon>
        <taxon>Bacillales</taxon>
        <taxon>Thermoactinomycetaceae</taxon>
        <taxon>Shimazuella</taxon>
    </lineage>
</organism>
<evidence type="ECO:0000313" key="1">
    <source>
        <dbReference type="EMBL" id="MXQ54031.1"/>
    </source>
</evidence>
<dbReference type="RefSeq" id="WP_160801381.1">
    <property type="nucleotide sequence ID" value="NZ_WUUL01000005.1"/>
</dbReference>
<name>A0A6I4VU44_9BACL</name>
<protein>
    <submittedName>
        <fullName evidence="1">Uncharacterized protein</fullName>
    </submittedName>
</protein>
<comment type="caution">
    <text evidence="1">The sequence shown here is derived from an EMBL/GenBank/DDBJ whole genome shotgun (WGS) entry which is preliminary data.</text>
</comment>
<sequence>MDEISVLDFAEKRGYEKGKEMWKRLGEVEVIKNMLKVGLDVSVLEKATSLTSRRS</sequence>
<gene>
    <name evidence="1" type="ORF">GSM42_09940</name>
</gene>
<proteinExistence type="predicted"/>